<dbReference type="PANTHER" id="PTHR23084:SF179">
    <property type="entry name" value="OS10G0565000 PROTEIN"/>
    <property type="match status" value="1"/>
</dbReference>
<dbReference type="FunFam" id="2.20.110.10:FF:000002">
    <property type="entry name" value="Phosphatidylinositol 4-phosphate 5-kinase 8"/>
    <property type="match status" value="3"/>
</dbReference>
<dbReference type="SMART" id="SM00698">
    <property type="entry name" value="MORN"/>
    <property type="match status" value="7"/>
</dbReference>
<dbReference type="PANTHER" id="PTHR23084">
    <property type="entry name" value="PHOSPHATIDYLINOSITOL-4-PHOSPHATE 5-KINASE RELATED"/>
    <property type="match status" value="1"/>
</dbReference>
<dbReference type="Proteomes" id="UP000639772">
    <property type="component" value="Chromosome 11"/>
</dbReference>
<sequence>MTLLSGVRHRKRRFADSHPRRLSISVLRCLRLRLRFVILLLFPLLYLLPLSCGTSFETFSPSSNFFRFLPSPWASFRGDRRTGCGVQLYSNGDVYEGELRRGRCHGGGVYYYYKSGKYEGDWVDAKYDGYGVETWTKGSRYKGQYRKGLRNGFGVYRFYTGDVYAGEWLNGQSHGCGVHTCEDGSRYTGEFRWGIKHGLGHYRFRNGDTYSGEYFADQMHGFGVYRFANGQCYEGSWHEGRRQGLGMYTFTNGDTRYGHWSNGGLETSSSRNPFPGSAFAVNHSRVLNAVQEARTAAGKAYHVPKVDDRVNKAVVAATKAANRARVAASMAVQAEKGIYKDVRDIPIRIV</sequence>
<evidence type="ECO:0000256" key="1">
    <source>
        <dbReference type="ARBA" id="ARBA00022737"/>
    </source>
</evidence>
<dbReference type="SUPFAM" id="SSF82185">
    <property type="entry name" value="Histone H3 K4-specific methyltransferase SET7/9 N-terminal domain"/>
    <property type="match status" value="1"/>
</dbReference>
<dbReference type="OrthoDB" id="437960at2759"/>
<reference evidence="2 3" key="1">
    <citation type="journal article" date="2020" name="Nat. Food">
        <title>A phased Vanilla planifolia genome enables genetic improvement of flavour and production.</title>
        <authorList>
            <person name="Hasing T."/>
            <person name="Tang H."/>
            <person name="Brym M."/>
            <person name="Khazi F."/>
            <person name="Huang T."/>
            <person name="Chambers A.H."/>
        </authorList>
    </citation>
    <scope>NUCLEOTIDE SEQUENCE [LARGE SCALE GENOMIC DNA]</scope>
    <source>
        <tissue evidence="2">Leaf</tissue>
    </source>
</reference>
<protein>
    <submittedName>
        <fullName evidence="2">Uncharacterized protein</fullName>
    </submittedName>
</protein>
<dbReference type="Gene3D" id="2.20.110.10">
    <property type="entry name" value="Histone H3 K4-specific methyltransferase SET7/9 N-terminal domain"/>
    <property type="match status" value="4"/>
</dbReference>
<accession>A0A835PWQ0</accession>
<dbReference type="AlphaFoldDB" id="A0A835PWQ0"/>
<proteinExistence type="predicted"/>
<evidence type="ECO:0000313" key="2">
    <source>
        <dbReference type="EMBL" id="KAG0461750.1"/>
    </source>
</evidence>
<name>A0A835PWQ0_VANPL</name>
<comment type="caution">
    <text evidence="2">The sequence shown here is derived from an EMBL/GenBank/DDBJ whole genome shotgun (WGS) entry which is preliminary data.</text>
</comment>
<dbReference type="EMBL" id="JADCNM010000011">
    <property type="protein sequence ID" value="KAG0461750.1"/>
    <property type="molecule type" value="Genomic_DNA"/>
</dbReference>
<dbReference type="GO" id="GO:0016020">
    <property type="term" value="C:membrane"/>
    <property type="evidence" value="ECO:0007669"/>
    <property type="project" value="UniProtKB-ARBA"/>
</dbReference>
<organism evidence="2 3">
    <name type="scientific">Vanilla planifolia</name>
    <name type="common">Vanilla</name>
    <dbReference type="NCBI Taxonomy" id="51239"/>
    <lineage>
        <taxon>Eukaryota</taxon>
        <taxon>Viridiplantae</taxon>
        <taxon>Streptophyta</taxon>
        <taxon>Embryophyta</taxon>
        <taxon>Tracheophyta</taxon>
        <taxon>Spermatophyta</taxon>
        <taxon>Magnoliopsida</taxon>
        <taxon>Liliopsida</taxon>
        <taxon>Asparagales</taxon>
        <taxon>Orchidaceae</taxon>
        <taxon>Vanilloideae</taxon>
        <taxon>Vanilleae</taxon>
        <taxon>Vanilla</taxon>
    </lineage>
</organism>
<dbReference type="Pfam" id="PF02493">
    <property type="entry name" value="MORN"/>
    <property type="match status" value="8"/>
</dbReference>
<evidence type="ECO:0000313" key="3">
    <source>
        <dbReference type="Proteomes" id="UP000639772"/>
    </source>
</evidence>
<keyword evidence="1" id="KW-0677">Repeat</keyword>
<gene>
    <name evidence="2" type="ORF">HPP92_020226</name>
</gene>
<dbReference type="InterPro" id="IPR003409">
    <property type="entry name" value="MORN"/>
</dbReference>